<reference evidence="6" key="1">
    <citation type="journal article" date="2020" name="Stud. Mycol.">
        <title>101 Dothideomycetes genomes: A test case for predicting lifestyles and emergence of pathogens.</title>
        <authorList>
            <person name="Haridas S."/>
            <person name="Albert R."/>
            <person name="Binder M."/>
            <person name="Bloem J."/>
            <person name="LaButti K."/>
            <person name="Salamov A."/>
            <person name="Andreopoulos B."/>
            <person name="Baker S."/>
            <person name="Barry K."/>
            <person name="Bills G."/>
            <person name="Bluhm B."/>
            <person name="Cannon C."/>
            <person name="Castanera R."/>
            <person name="Culley D."/>
            <person name="Daum C."/>
            <person name="Ezra D."/>
            <person name="Gonzalez J."/>
            <person name="Henrissat B."/>
            <person name="Kuo A."/>
            <person name="Liang C."/>
            <person name="Lipzen A."/>
            <person name="Lutzoni F."/>
            <person name="Magnuson J."/>
            <person name="Mondo S."/>
            <person name="Nolan M."/>
            <person name="Ohm R."/>
            <person name="Pangilinan J."/>
            <person name="Park H.-J."/>
            <person name="Ramirez L."/>
            <person name="Alfaro M."/>
            <person name="Sun H."/>
            <person name="Tritt A."/>
            <person name="Yoshinaga Y."/>
            <person name="Zwiers L.-H."/>
            <person name="Turgeon B."/>
            <person name="Goodwin S."/>
            <person name="Spatafora J."/>
            <person name="Crous P."/>
            <person name="Grigoriev I."/>
        </authorList>
    </citation>
    <scope>NUCLEOTIDE SEQUENCE [LARGE SCALE GENOMIC DNA]</scope>
    <source>
        <strain evidence="6">CBS 304.66</strain>
    </source>
</reference>
<dbReference type="InterPro" id="IPR021858">
    <property type="entry name" value="Fun_TF"/>
</dbReference>
<dbReference type="OrthoDB" id="5386330at2759"/>
<dbReference type="AlphaFoldDB" id="A0A9P4KDK6"/>
<dbReference type="GO" id="GO:0000976">
    <property type="term" value="F:transcription cis-regulatory region binding"/>
    <property type="evidence" value="ECO:0007669"/>
    <property type="project" value="TreeGrafter"/>
</dbReference>
<dbReference type="Pfam" id="PF00172">
    <property type="entry name" value="Zn_clus"/>
    <property type="match status" value="1"/>
</dbReference>
<accession>A0A9P4KDK6</accession>
<comment type="caution">
    <text evidence="5">The sequence shown here is derived from an EMBL/GenBank/DDBJ whole genome shotgun (WGS) entry which is preliminary data.</text>
</comment>
<dbReference type="GO" id="GO:0045944">
    <property type="term" value="P:positive regulation of transcription by RNA polymerase II"/>
    <property type="evidence" value="ECO:0007669"/>
    <property type="project" value="TreeGrafter"/>
</dbReference>
<dbReference type="SMART" id="SM00066">
    <property type="entry name" value="GAL4"/>
    <property type="match status" value="1"/>
</dbReference>
<dbReference type="GO" id="GO:0000981">
    <property type="term" value="F:DNA-binding transcription factor activity, RNA polymerase II-specific"/>
    <property type="evidence" value="ECO:0007669"/>
    <property type="project" value="InterPro"/>
</dbReference>
<evidence type="ECO:0000313" key="6">
    <source>
        <dbReference type="Proteomes" id="UP000800093"/>
    </source>
</evidence>
<dbReference type="PANTHER" id="PTHR37534:SF48">
    <property type="entry name" value="FINGER DOMAIN PROTEIN, PUTATIVE-RELATED"/>
    <property type="match status" value="1"/>
</dbReference>
<keyword evidence="2" id="KW-0539">Nucleus</keyword>
<organism evidence="5 6">
    <name type="scientific">Lojkania enalia</name>
    <dbReference type="NCBI Taxonomy" id="147567"/>
    <lineage>
        <taxon>Eukaryota</taxon>
        <taxon>Fungi</taxon>
        <taxon>Dikarya</taxon>
        <taxon>Ascomycota</taxon>
        <taxon>Pezizomycotina</taxon>
        <taxon>Dothideomycetes</taxon>
        <taxon>Pleosporomycetidae</taxon>
        <taxon>Pleosporales</taxon>
        <taxon>Pleosporales incertae sedis</taxon>
        <taxon>Lojkania</taxon>
    </lineage>
</organism>
<evidence type="ECO:0000256" key="2">
    <source>
        <dbReference type="ARBA" id="ARBA00023242"/>
    </source>
</evidence>
<dbReference type="GO" id="GO:0008270">
    <property type="term" value="F:zinc ion binding"/>
    <property type="evidence" value="ECO:0007669"/>
    <property type="project" value="InterPro"/>
</dbReference>
<dbReference type="SUPFAM" id="SSF57701">
    <property type="entry name" value="Zn2/Cys6 DNA-binding domain"/>
    <property type="match status" value="1"/>
</dbReference>
<dbReference type="InterPro" id="IPR001138">
    <property type="entry name" value="Zn2Cys6_DnaBD"/>
</dbReference>
<proteinExistence type="predicted"/>
<name>A0A9P4KDK6_9PLEO</name>
<dbReference type="InterPro" id="IPR036864">
    <property type="entry name" value="Zn2-C6_fun-type_DNA-bd_sf"/>
</dbReference>
<sequence length="505" mass="57475">MVMQAVQKRQCWECLRRRLVCDFGQPACKKCTSSGKECPGYDEKKPLKWLDPGKVTSKSRKRTTTRAFGTSRAVVTTSHKNYSLPKGDKSTPPETETGETGRTQNQPILDFLLDWRDDTSDIVQAVYYYNSHLYPELLVLNEMAPNPYIIFFPLSIIPLLPPSIRHIIVCYSLTYRITTLPYGSKPLSHQSVSWSRVYHHRGSAIQAIREEIGGEGTRSSDKTIAAVLMLLCYELQYSAVWRHHVDGLAKLINLRGGIETLFESAKYLRPSIVLFVVIGIFANTTSPPSEQITVTDPSRLTIIVMDWYDTIFPHTMVPQALFLDIININLLRFRYSQTRSTADCTELQIEAEDILMHIGSFSPEAWVDSMGGSFREEWLQLSSLFQSATTLYCILSLQSLSILPDTPHLRAIRNAHGDLLGLLIEKCLKDWRTRKYLMWPMVVFGVEAVARSSVVQNRLDEQLMQVKLDMGTLSPMRASDLLKRFWASGKTGWDDCFDDAYAFIF</sequence>
<dbReference type="Proteomes" id="UP000800093">
    <property type="component" value="Unassembled WGS sequence"/>
</dbReference>
<evidence type="ECO:0000256" key="3">
    <source>
        <dbReference type="SAM" id="MobiDB-lite"/>
    </source>
</evidence>
<dbReference type="PANTHER" id="PTHR37534">
    <property type="entry name" value="TRANSCRIPTIONAL ACTIVATOR PROTEIN UGA3"/>
    <property type="match status" value="1"/>
</dbReference>
<evidence type="ECO:0000313" key="5">
    <source>
        <dbReference type="EMBL" id="KAF2264139.1"/>
    </source>
</evidence>
<dbReference type="GO" id="GO:0005634">
    <property type="term" value="C:nucleus"/>
    <property type="evidence" value="ECO:0007669"/>
    <property type="project" value="UniProtKB-SubCell"/>
</dbReference>
<feature type="region of interest" description="Disordered" evidence="3">
    <location>
        <begin position="81"/>
        <end position="103"/>
    </location>
</feature>
<evidence type="ECO:0000256" key="1">
    <source>
        <dbReference type="ARBA" id="ARBA00004123"/>
    </source>
</evidence>
<evidence type="ECO:0000259" key="4">
    <source>
        <dbReference type="PROSITE" id="PS50048"/>
    </source>
</evidence>
<comment type="subcellular location">
    <subcellularLocation>
        <location evidence="1">Nucleus</location>
    </subcellularLocation>
</comment>
<feature type="compositionally biased region" description="Low complexity" evidence="3">
    <location>
        <begin position="92"/>
        <end position="101"/>
    </location>
</feature>
<keyword evidence="6" id="KW-1185">Reference proteome</keyword>
<dbReference type="Pfam" id="PF11951">
    <property type="entry name" value="Fungal_trans_2"/>
    <property type="match status" value="1"/>
</dbReference>
<dbReference type="CDD" id="cd00067">
    <property type="entry name" value="GAL4"/>
    <property type="match status" value="1"/>
</dbReference>
<feature type="domain" description="Zn(2)-C6 fungal-type" evidence="4">
    <location>
        <begin position="10"/>
        <end position="38"/>
    </location>
</feature>
<gene>
    <name evidence="5" type="ORF">CC78DRAFT_560443</name>
</gene>
<dbReference type="EMBL" id="ML986618">
    <property type="protein sequence ID" value="KAF2264139.1"/>
    <property type="molecule type" value="Genomic_DNA"/>
</dbReference>
<protein>
    <recommendedName>
        <fullName evidence="4">Zn(2)-C6 fungal-type domain-containing protein</fullName>
    </recommendedName>
</protein>
<dbReference type="PROSITE" id="PS50048">
    <property type="entry name" value="ZN2_CY6_FUNGAL_2"/>
    <property type="match status" value="1"/>
</dbReference>